<gene>
    <name evidence="1" type="ORF">DTL43_29170</name>
</gene>
<dbReference type="InterPro" id="IPR005564">
    <property type="entry name" value="Major_capsid_GpE"/>
</dbReference>
<dbReference type="RefSeq" id="WP_181869898.1">
    <property type="nucleotide sequence ID" value="NZ_QOGZ01000236.1"/>
</dbReference>
<dbReference type="Gene3D" id="3.15.30.10">
    <property type="entry name" value="putative capsid protein of prophage domain like"/>
    <property type="match status" value="1"/>
</dbReference>
<evidence type="ECO:0000313" key="2">
    <source>
        <dbReference type="Proteomes" id="UP000253687"/>
    </source>
</evidence>
<evidence type="ECO:0000313" key="1">
    <source>
        <dbReference type="EMBL" id="RDA24700.1"/>
    </source>
</evidence>
<dbReference type="Proteomes" id="UP000253687">
    <property type="component" value="Unassembled WGS sequence"/>
</dbReference>
<dbReference type="AlphaFoldDB" id="A0A369FJ37"/>
<comment type="caution">
    <text evidence="1">The sequence shown here is derived from an EMBL/GenBank/DDBJ whole genome shotgun (WGS) entry which is preliminary data.</text>
</comment>
<feature type="non-terminal residue" evidence="1">
    <location>
        <position position="182"/>
    </location>
</feature>
<dbReference type="EMBL" id="QOGZ01000236">
    <property type="protein sequence ID" value="RDA24700.1"/>
    <property type="molecule type" value="Genomic_DNA"/>
</dbReference>
<organism evidence="1 2">
    <name type="scientific">Escherichia coli</name>
    <dbReference type="NCBI Taxonomy" id="562"/>
    <lineage>
        <taxon>Bacteria</taxon>
        <taxon>Pseudomonadati</taxon>
        <taxon>Pseudomonadota</taxon>
        <taxon>Gammaproteobacteria</taxon>
        <taxon>Enterobacterales</taxon>
        <taxon>Enterobacteriaceae</taxon>
        <taxon>Escherichia</taxon>
    </lineage>
</organism>
<protein>
    <submittedName>
        <fullName evidence="1">Major capsid protein</fullName>
    </submittedName>
</protein>
<proteinExistence type="predicted"/>
<name>A0A369FJ37_ECOLX</name>
<reference evidence="1 2" key="1">
    <citation type="submission" date="2018-07" db="EMBL/GenBank/DDBJ databases">
        <title>Whole Genome Sequence Analysis of Avian Pathogenic E. coli - An Australian Perspective.</title>
        <authorList>
            <person name="Cummins M.L."/>
            <person name="Reid C.J."/>
            <person name="Roy Chowdhury P."/>
            <person name="Bushell R."/>
            <person name="Esbert N."/>
            <person name="Tivendale K.A."/>
            <person name="Noormohammadi A.H."/>
            <person name="Islam S."/>
            <person name="Marenda M.S."/>
            <person name="Browning G.F."/>
            <person name="Markham P.F."/>
            <person name="Djordjevic S.P."/>
        </authorList>
    </citation>
    <scope>NUCLEOTIDE SEQUENCE [LARGE SCALE GENOMIC DNA]</scope>
    <source>
        <strain evidence="1 2">AVC211</strain>
    </source>
</reference>
<sequence length="182" mass="20795">MTGKAKALTTNQLFAYLNRGDISEYKFSPLFTTLFFPNVATFNTQNIMLDTLDIEEVTMSAFCSPMVGSQVQRDKGYETSTIKPGYMKPKHEIDPTKTIMRMDGEDPAQLNDPTYRRMRLITGNMRRQINAIKARVEWLAVNAVTTGKNIIEGEGIERYEIDWKIPENCIIQQASGKKWSQQ</sequence>
<accession>A0A369FJ37</accession>
<dbReference type="Pfam" id="PF03864">
    <property type="entry name" value="Phage_cap_E"/>
    <property type="match status" value="1"/>
</dbReference>